<evidence type="ECO:0000256" key="4">
    <source>
        <dbReference type="HAMAP-Rule" id="MF_00142"/>
    </source>
</evidence>
<comment type="similarity">
    <text evidence="1 4">Belongs to the frataxin family.</text>
</comment>
<gene>
    <name evidence="4 5" type="primary">cyaY</name>
    <name evidence="5" type="ORF">HMPREF0027_1738</name>
</gene>
<dbReference type="InterPro" id="IPR047584">
    <property type="entry name" value="CyaY"/>
</dbReference>
<reference evidence="5 6" key="1">
    <citation type="submission" date="2011-01" db="EMBL/GenBank/DDBJ databases">
        <authorList>
            <person name="Muzny D."/>
            <person name="Qin X."/>
            <person name="Deng J."/>
            <person name="Jiang H."/>
            <person name="Liu Y."/>
            <person name="Qu J."/>
            <person name="Song X.-Z."/>
            <person name="Zhang L."/>
            <person name="Thornton R."/>
            <person name="Coyle M."/>
            <person name="Francisco L."/>
            <person name="Jackson L."/>
            <person name="Javaid M."/>
            <person name="Korchina V."/>
            <person name="Kovar C."/>
            <person name="Mata R."/>
            <person name="Mathew T."/>
            <person name="Ngo R."/>
            <person name="Nguyen L."/>
            <person name="Nguyen N."/>
            <person name="Okwuonu G."/>
            <person name="Ongeri F."/>
            <person name="Pham C."/>
            <person name="Simmons D."/>
            <person name="Wilczek-Boney K."/>
            <person name="Hale W."/>
            <person name="Jakkamsetti A."/>
            <person name="Pham P."/>
            <person name="Ruth R."/>
            <person name="San Lucas F."/>
            <person name="Warren J."/>
            <person name="Zhang J."/>
            <person name="Zhao Z."/>
            <person name="Zhou C."/>
            <person name="Zhu D."/>
            <person name="Lee S."/>
            <person name="Bess C."/>
            <person name="Blankenburg K."/>
            <person name="Forbes L."/>
            <person name="Fu Q."/>
            <person name="Gubbala S."/>
            <person name="Hirani K."/>
            <person name="Jayaseelan J.C."/>
            <person name="Lara F."/>
            <person name="Munidasa M."/>
            <person name="Palculict T."/>
            <person name="Patil S."/>
            <person name="Pu L.-L."/>
            <person name="Saada N."/>
            <person name="Tang L."/>
            <person name="Weissenberger G."/>
            <person name="Zhu Y."/>
            <person name="Hemphill L."/>
            <person name="Shang Y."/>
            <person name="Youmans B."/>
            <person name="Ayvaz T."/>
            <person name="Ross M."/>
            <person name="Santibanez J."/>
            <person name="Aqrawi P."/>
            <person name="Gross S."/>
            <person name="Joshi V."/>
            <person name="Fowler G."/>
            <person name="Nazareth L."/>
            <person name="Reid J."/>
            <person name="Worley K."/>
            <person name="Petrosino J."/>
            <person name="Highlander S."/>
            <person name="Gibbs R."/>
        </authorList>
    </citation>
    <scope>NUCLEOTIDE SEQUENCE [LARGE SCALE GENOMIC DNA]</scope>
    <source>
        <strain evidence="5 6">ATCC 25976</strain>
    </source>
</reference>
<keyword evidence="3 4" id="KW-0408">Iron</keyword>
<evidence type="ECO:0000313" key="6">
    <source>
        <dbReference type="Proteomes" id="UP000005467"/>
    </source>
</evidence>
<dbReference type="HOGENOM" id="CLU_080880_3_0_6"/>
<dbReference type="Proteomes" id="UP000005467">
    <property type="component" value="Unassembled WGS sequence"/>
</dbReference>
<comment type="caution">
    <text evidence="5">The sequence shown here is derived from an EMBL/GenBank/DDBJ whole genome shotgun (WGS) entry which is preliminary data.</text>
</comment>
<dbReference type="GO" id="GO:0005737">
    <property type="term" value="C:cytoplasm"/>
    <property type="evidence" value="ECO:0007669"/>
    <property type="project" value="UniProtKB-ARBA"/>
</dbReference>
<dbReference type="GO" id="GO:0016226">
    <property type="term" value="P:iron-sulfur cluster assembly"/>
    <property type="evidence" value="ECO:0007669"/>
    <property type="project" value="UniProtKB-UniRule"/>
</dbReference>
<sequence length="105" mass="12196">MRKKMNVAEFHQKIEQVWQQIEEKIDDEGLSIDTEIQGAVCTLTFDDESQIVINKQEAMLELWLASKLGGFHFAYCDGEWVTAEGRSFWTHLEEAFARHGEQISF</sequence>
<dbReference type="GO" id="GO:0008199">
    <property type="term" value="F:ferric iron binding"/>
    <property type="evidence" value="ECO:0007669"/>
    <property type="project" value="InterPro"/>
</dbReference>
<dbReference type="SUPFAM" id="SSF55387">
    <property type="entry name" value="Frataxin/Nqo15-like"/>
    <property type="match status" value="1"/>
</dbReference>
<dbReference type="PROSITE" id="PS50810">
    <property type="entry name" value="FRATAXIN_2"/>
    <property type="match status" value="1"/>
</dbReference>
<proteinExistence type="inferred from homology"/>
<dbReference type="Pfam" id="PF01491">
    <property type="entry name" value="Frataxin_Cyay"/>
    <property type="match status" value="1"/>
</dbReference>
<accession>E8KIS1</accession>
<dbReference type="HAMAP" id="MF_00142">
    <property type="entry name" value="CyaY"/>
    <property type="match status" value="1"/>
</dbReference>
<comment type="function">
    <text evidence="4">Involved in iron-sulfur (Fe-S) cluster assembly. May act as a regulator of Fe-S biogenesis.</text>
</comment>
<dbReference type="SMART" id="SM01219">
    <property type="entry name" value="Frataxin_Cyay"/>
    <property type="match status" value="1"/>
</dbReference>
<evidence type="ECO:0000256" key="3">
    <source>
        <dbReference type="ARBA" id="ARBA00023004"/>
    </source>
</evidence>
<protein>
    <recommendedName>
        <fullName evidence="4">Iron-sulfur cluster assembly protein CyaY</fullName>
    </recommendedName>
</protein>
<dbReference type="EMBL" id="AEVG01000118">
    <property type="protein sequence ID" value="EFX91191.1"/>
    <property type="molecule type" value="Genomic_DNA"/>
</dbReference>
<name>E8KIS1_9PAST</name>
<dbReference type="PROSITE" id="PS01344">
    <property type="entry name" value="FRATAXIN_1"/>
    <property type="match status" value="1"/>
</dbReference>
<dbReference type="InterPro" id="IPR036524">
    <property type="entry name" value="Frataxin/CyaY_sf"/>
</dbReference>
<dbReference type="InterPro" id="IPR020895">
    <property type="entry name" value="Frataxin_CS"/>
</dbReference>
<keyword evidence="2 4" id="KW-0479">Metal-binding</keyword>
<dbReference type="Gene3D" id="3.30.920.10">
    <property type="entry name" value="Frataxin/CyaY"/>
    <property type="match status" value="1"/>
</dbReference>
<evidence type="ECO:0000313" key="5">
    <source>
        <dbReference type="EMBL" id="EFX91191.1"/>
    </source>
</evidence>
<evidence type="ECO:0000256" key="2">
    <source>
        <dbReference type="ARBA" id="ARBA00022723"/>
    </source>
</evidence>
<dbReference type="NCBIfam" id="TIGR03421">
    <property type="entry name" value="FeS_CyaY"/>
    <property type="match status" value="1"/>
</dbReference>
<organism evidence="5 6">
    <name type="scientific">Actinobacillus ureae ATCC 25976</name>
    <dbReference type="NCBI Taxonomy" id="887324"/>
    <lineage>
        <taxon>Bacteria</taxon>
        <taxon>Pseudomonadati</taxon>
        <taxon>Pseudomonadota</taxon>
        <taxon>Gammaproteobacteria</taxon>
        <taxon>Pasteurellales</taxon>
        <taxon>Pasteurellaceae</taxon>
        <taxon>Actinobacillus</taxon>
    </lineage>
</organism>
<dbReference type="InterPro" id="IPR002908">
    <property type="entry name" value="Frataxin/CyaY"/>
</dbReference>
<keyword evidence="6" id="KW-1185">Reference proteome</keyword>
<evidence type="ECO:0000256" key="1">
    <source>
        <dbReference type="ARBA" id="ARBA00008183"/>
    </source>
</evidence>
<dbReference type="AlphaFoldDB" id="E8KIS1"/>